<dbReference type="AlphaFoldDB" id="A0ABD1MXG6"/>
<evidence type="ECO:0000313" key="2">
    <source>
        <dbReference type="Proteomes" id="UP001603857"/>
    </source>
</evidence>
<name>A0ABD1MXG6_9FABA</name>
<sequence>MVNRYPTFVLTECRGGVLLMLVLAKHQVSRGVLLMLTLAKSRVDECVEEVQNKGQQISSHALVRCEYNMANFSTGDRMRKPKGDIVFGDDCSKPEIDDYVPSNGLCIIEQ</sequence>
<proteinExistence type="predicted"/>
<dbReference type="EMBL" id="JBGMDY010000003">
    <property type="protein sequence ID" value="KAL2340530.1"/>
    <property type="molecule type" value="Genomic_DNA"/>
</dbReference>
<organism evidence="1 2">
    <name type="scientific">Flemingia macrophylla</name>
    <dbReference type="NCBI Taxonomy" id="520843"/>
    <lineage>
        <taxon>Eukaryota</taxon>
        <taxon>Viridiplantae</taxon>
        <taxon>Streptophyta</taxon>
        <taxon>Embryophyta</taxon>
        <taxon>Tracheophyta</taxon>
        <taxon>Spermatophyta</taxon>
        <taxon>Magnoliopsida</taxon>
        <taxon>eudicotyledons</taxon>
        <taxon>Gunneridae</taxon>
        <taxon>Pentapetalae</taxon>
        <taxon>rosids</taxon>
        <taxon>fabids</taxon>
        <taxon>Fabales</taxon>
        <taxon>Fabaceae</taxon>
        <taxon>Papilionoideae</taxon>
        <taxon>50 kb inversion clade</taxon>
        <taxon>NPAAA clade</taxon>
        <taxon>indigoferoid/millettioid clade</taxon>
        <taxon>Phaseoleae</taxon>
        <taxon>Flemingia</taxon>
    </lineage>
</organism>
<reference evidence="1 2" key="1">
    <citation type="submission" date="2024-08" db="EMBL/GenBank/DDBJ databases">
        <title>Insights into the chromosomal genome structure of Flemingia macrophylla.</title>
        <authorList>
            <person name="Ding Y."/>
            <person name="Zhao Y."/>
            <person name="Bi W."/>
            <person name="Wu M."/>
            <person name="Zhao G."/>
            <person name="Gong Y."/>
            <person name="Li W."/>
            <person name="Zhang P."/>
        </authorList>
    </citation>
    <scope>NUCLEOTIDE SEQUENCE [LARGE SCALE GENOMIC DNA]</scope>
    <source>
        <strain evidence="1">DYQJB</strain>
        <tissue evidence="1">Leaf</tissue>
    </source>
</reference>
<comment type="caution">
    <text evidence="1">The sequence shown here is derived from an EMBL/GenBank/DDBJ whole genome shotgun (WGS) entry which is preliminary data.</text>
</comment>
<keyword evidence="2" id="KW-1185">Reference proteome</keyword>
<accession>A0ABD1MXG6</accession>
<evidence type="ECO:0000313" key="1">
    <source>
        <dbReference type="EMBL" id="KAL2340530.1"/>
    </source>
</evidence>
<gene>
    <name evidence="1" type="ORF">Fmac_008470</name>
</gene>
<protein>
    <submittedName>
        <fullName evidence="1">Uncharacterized protein</fullName>
    </submittedName>
</protein>
<dbReference type="Proteomes" id="UP001603857">
    <property type="component" value="Unassembled WGS sequence"/>
</dbReference>